<protein>
    <recommendedName>
        <fullName evidence="4">Clp ATPase C-terminal domain-containing protein</fullName>
    </recommendedName>
</protein>
<evidence type="ECO:0000256" key="1">
    <source>
        <dbReference type="ARBA" id="ARBA00022741"/>
    </source>
</evidence>
<keyword evidence="2" id="KW-0067">ATP-binding</keyword>
<evidence type="ECO:0000313" key="5">
    <source>
        <dbReference type="EMBL" id="CAE8599599.1"/>
    </source>
</evidence>
<evidence type="ECO:0000259" key="4">
    <source>
        <dbReference type="SMART" id="SM01086"/>
    </source>
</evidence>
<comment type="caution">
    <text evidence="5">The sequence shown here is derived from an EMBL/GenBank/DDBJ whole genome shotgun (WGS) entry which is preliminary data.</text>
</comment>
<sequence>VQLALGDAAARAAYAHGEVAGQRSNAAQALPLELSWTADLAKLILGHGADVAYGARPVRRAVQRFFEDPLAELMVSGALTQGGPAVVDLEAGSSVVVRYGGTTLRASLTAVAQSSGSRQQLEAAASLPAGAGPNAGAPPKAAMAVS</sequence>
<dbReference type="Proteomes" id="UP000654075">
    <property type="component" value="Unassembled WGS sequence"/>
</dbReference>
<dbReference type="OrthoDB" id="987204at2759"/>
<keyword evidence="1" id="KW-0547">Nucleotide-binding</keyword>
<dbReference type="Pfam" id="PF10431">
    <property type="entry name" value="ClpB_D2-small"/>
    <property type="match status" value="1"/>
</dbReference>
<evidence type="ECO:0000256" key="3">
    <source>
        <dbReference type="SAM" id="MobiDB-lite"/>
    </source>
</evidence>
<dbReference type="EMBL" id="CAJNNV010011295">
    <property type="protein sequence ID" value="CAE8599599.1"/>
    <property type="molecule type" value="Genomic_DNA"/>
</dbReference>
<evidence type="ECO:0000256" key="2">
    <source>
        <dbReference type="ARBA" id="ARBA00022840"/>
    </source>
</evidence>
<dbReference type="SMART" id="SM01086">
    <property type="entry name" value="ClpB_D2-small"/>
    <property type="match status" value="1"/>
</dbReference>
<dbReference type="InterPro" id="IPR019489">
    <property type="entry name" value="Clp_ATPase_C"/>
</dbReference>
<name>A0A813EKV6_POLGL</name>
<feature type="non-terminal residue" evidence="5">
    <location>
        <position position="1"/>
    </location>
</feature>
<reference evidence="5" key="1">
    <citation type="submission" date="2021-02" db="EMBL/GenBank/DDBJ databases">
        <authorList>
            <person name="Dougan E. K."/>
            <person name="Rhodes N."/>
            <person name="Thang M."/>
            <person name="Chan C."/>
        </authorList>
    </citation>
    <scope>NUCLEOTIDE SEQUENCE</scope>
</reference>
<dbReference type="Gene3D" id="1.10.8.60">
    <property type="match status" value="1"/>
</dbReference>
<evidence type="ECO:0000313" key="6">
    <source>
        <dbReference type="Proteomes" id="UP000654075"/>
    </source>
</evidence>
<gene>
    <name evidence="5" type="ORF">PGLA1383_LOCUS17944</name>
</gene>
<dbReference type="AlphaFoldDB" id="A0A813EKV6"/>
<accession>A0A813EKV6</accession>
<keyword evidence="6" id="KW-1185">Reference proteome</keyword>
<dbReference type="GO" id="GO:0005524">
    <property type="term" value="F:ATP binding"/>
    <property type="evidence" value="ECO:0007669"/>
    <property type="project" value="UniProtKB-KW"/>
</dbReference>
<feature type="region of interest" description="Disordered" evidence="3">
    <location>
        <begin position="123"/>
        <end position="146"/>
    </location>
</feature>
<organism evidence="5 6">
    <name type="scientific">Polarella glacialis</name>
    <name type="common">Dinoflagellate</name>
    <dbReference type="NCBI Taxonomy" id="89957"/>
    <lineage>
        <taxon>Eukaryota</taxon>
        <taxon>Sar</taxon>
        <taxon>Alveolata</taxon>
        <taxon>Dinophyceae</taxon>
        <taxon>Suessiales</taxon>
        <taxon>Suessiaceae</taxon>
        <taxon>Polarella</taxon>
    </lineage>
</organism>
<proteinExistence type="predicted"/>
<feature type="domain" description="Clp ATPase C-terminal" evidence="4">
    <location>
        <begin position="5"/>
        <end position="96"/>
    </location>
</feature>